<organism evidence="1 2">
    <name type="scientific">Rossellomorea vietnamensis</name>
    <dbReference type="NCBI Taxonomy" id="218284"/>
    <lineage>
        <taxon>Bacteria</taxon>
        <taxon>Bacillati</taxon>
        <taxon>Bacillota</taxon>
        <taxon>Bacilli</taxon>
        <taxon>Bacillales</taxon>
        <taxon>Bacillaceae</taxon>
        <taxon>Rossellomorea</taxon>
    </lineage>
</organism>
<dbReference type="EMBL" id="VTEH01000004">
    <property type="protein sequence ID" value="TYR76208.1"/>
    <property type="molecule type" value="Genomic_DNA"/>
</dbReference>
<protein>
    <submittedName>
        <fullName evidence="1">Uncharacterized protein</fullName>
    </submittedName>
</protein>
<proteinExistence type="predicted"/>
<name>A0A5D4KG00_9BACI</name>
<sequence>MGRKKKRRQKEEESEDFGAREFHCNHCNHQFEVKWEDIFMIQELTHGYVGFHINDTFISCPECDEIVEEEEF</sequence>
<gene>
    <name evidence="1" type="ORF">FZC79_07295</name>
</gene>
<dbReference type="AlphaFoldDB" id="A0A5D4KG00"/>
<accession>A0A5D4KG00</accession>
<reference evidence="1 2" key="1">
    <citation type="submission" date="2019-08" db="EMBL/GenBank/DDBJ databases">
        <title>Bacillus genomes from the desert of Cuatro Cienegas, Coahuila.</title>
        <authorList>
            <person name="Olmedo-Alvarez G."/>
        </authorList>
    </citation>
    <scope>NUCLEOTIDE SEQUENCE [LARGE SCALE GENOMIC DNA]</scope>
    <source>
        <strain evidence="1 2">CH40_1T</strain>
    </source>
</reference>
<evidence type="ECO:0000313" key="1">
    <source>
        <dbReference type="EMBL" id="TYR76208.1"/>
    </source>
</evidence>
<dbReference type="Proteomes" id="UP000323317">
    <property type="component" value="Unassembled WGS sequence"/>
</dbReference>
<comment type="caution">
    <text evidence="1">The sequence shown here is derived from an EMBL/GenBank/DDBJ whole genome shotgun (WGS) entry which is preliminary data.</text>
</comment>
<evidence type="ECO:0000313" key="2">
    <source>
        <dbReference type="Proteomes" id="UP000323317"/>
    </source>
</evidence>